<evidence type="ECO:0000313" key="1">
    <source>
        <dbReference type="EMBL" id="SVB24441.1"/>
    </source>
</evidence>
<feature type="non-terminal residue" evidence="1">
    <location>
        <position position="1"/>
    </location>
</feature>
<feature type="non-terminal residue" evidence="1">
    <location>
        <position position="651"/>
    </location>
</feature>
<sequence>VLSNDGEVKNLLDNINSGKSFSVPRFDFPLKNVKKNIHVDYLFKYGKAYVAKRKVIINGAIEIKHAFSSDLTWRLLDSSVKPQALPLIQIIDDKKILQLGDSIIIKLPSEIDLVFRKEDSQNNSISVDQKRFTVLYGQDVVDELKLPPVIVGDQLSTTFSIESEIHSSYWKKGLTVVGDIKIGSPQIALGSTRSLVLFRDKNQIPSIKISDKNGFLKKGDLLFFDFFFDNGSPVNFPSRQSNLNTTVNSYNLEKDKIIPNRFVLPINKSAQFPTNLEFSGLETGVVTDKENDIVLLEVGISGFENRIYKFDSVLKIVEPKIAFRQSDVLWVANDGIIDDIIQIEYQENDSLAAFSDTVTVSISMPPNSGAEWGAMKVPSGVLTQHSNKKIVIKFSPKTVIDGNLFLGEYALIPSNTASSKFQFEYSFKNISQKKKSDEAFNFYKPVLLIEKDKAQKIRTNIFVHQNDSIKIQLPLMSYVEQSEPFLNMGDHISFEWSNSSWSWEKIGNYDSNSLKLINSEGKLNVLDFQVAKELMKGQTLDLKNFRIGYGGRSINNVDSLIVRISKTDYDYSIVSPTRIISSNHDIDVEPHELVWSRDQIRTPSFSIRGSPDPIILPERKLIIRLRSSHGASPSWKSNYNRDDLEYSARVS</sequence>
<dbReference type="EMBL" id="UINC01034111">
    <property type="protein sequence ID" value="SVB24441.1"/>
    <property type="molecule type" value="Genomic_DNA"/>
</dbReference>
<dbReference type="AlphaFoldDB" id="A0A382CFK2"/>
<reference evidence="1" key="1">
    <citation type="submission" date="2018-05" db="EMBL/GenBank/DDBJ databases">
        <authorList>
            <person name="Lanie J.A."/>
            <person name="Ng W.-L."/>
            <person name="Kazmierczak K.M."/>
            <person name="Andrzejewski T.M."/>
            <person name="Davidsen T.M."/>
            <person name="Wayne K.J."/>
            <person name="Tettelin H."/>
            <person name="Glass J.I."/>
            <person name="Rusch D."/>
            <person name="Podicherti R."/>
            <person name="Tsui H.-C.T."/>
            <person name="Winkler M.E."/>
        </authorList>
    </citation>
    <scope>NUCLEOTIDE SEQUENCE</scope>
</reference>
<name>A0A382CFK2_9ZZZZ</name>
<protein>
    <submittedName>
        <fullName evidence="1">Uncharacterized protein</fullName>
    </submittedName>
</protein>
<organism evidence="1">
    <name type="scientific">marine metagenome</name>
    <dbReference type="NCBI Taxonomy" id="408172"/>
    <lineage>
        <taxon>unclassified sequences</taxon>
        <taxon>metagenomes</taxon>
        <taxon>ecological metagenomes</taxon>
    </lineage>
</organism>
<proteinExistence type="predicted"/>
<gene>
    <name evidence="1" type="ORF">METZ01_LOCUS177295</name>
</gene>
<accession>A0A382CFK2</accession>